<organism evidence="1 2">
    <name type="scientific">Qipengyuania citrea</name>
    <dbReference type="NCBI Taxonomy" id="225971"/>
    <lineage>
        <taxon>Bacteria</taxon>
        <taxon>Pseudomonadati</taxon>
        <taxon>Pseudomonadota</taxon>
        <taxon>Alphaproteobacteria</taxon>
        <taxon>Sphingomonadales</taxon>
        <taxon>Erythrobacteraceae</taxon>
        <taxon>Qipengyuania</taxon>
    </lineage>
</organism>
<evidence type="ECO:0000313" key="2">
    <source>
        <dbReference type="Proteomes" id="UP001056619"/>
    </source>
</evidence>
<name>A0ABY4U2R6_9SPHN</name>
<protein>
    <recommendedName>
        <fullName evidence="3">GNAT family N-acetyltransferase</fullName>
    </recommendedName>
</protein>
<dbReference type="Proteomes" id="UP001056619">
    <property type="component" value="Chromosome"/>
</dbReference>
<gene>
    <name evidence="1" type="ORF">NCF85_07885</name>
</gene>
<dbReference type="SUPFAM" id="SSF55729">
    <property type="entry name" value="Acyl-CoA N-acyltransferases (Nat)"/>
    <property type="match status" value="1"/>
</dbReference>
<reference evidence="1 2" key="1">
    <citation type="submission" date="2022-06" db="EMBL/GenBank/DDBJ databases">
        <authorList>
            <person name="Liu G."/>
        </authorList>
    </citation>
    <scope>NUCLEOTIDE SEQUENCE [LARGE SCALE GENOMIC DNA]</scope>
    <source>
        <strain evidence="1 2">E4</strain>
    </source>
</reference>
<accession>A0ABY4U2R6</accession>
<dbReference type="RefSeq" id="WP_301641240.1">
    <property type="nucleotide sequence ID" value="NZ_CP098494.1"/>
</dbReference>
<keyword evidence="2" id="KW-1185">Reference proteome</keyword>
<sequence>MAVFEHQEVLANRLVLRTSEDPSSPVLKAFYAGYDRAFVLPDEREDLDGFIDCLQLNQTLPSLFARRHSEQVLTVEDSEGTLLGGANFLATGMTAAGGPPVSLALNYVFVEAAARGQGFARVLIGAAQRMALLALTGATDGPEPAVFIEQNDPLALSDAEYAADTQHAGIDQIDRLAVWARLGARLVDFPYVQPALSPDQKPDDGLIYAALRYPEAAIPAAWFHDHLQSFFGVSVRKGAPLEGDPVCTAQLAALVERREPVALVPVEAAIAALKADRRQGAGQNFRQFATRLCA</sequence>
<dbReference type="EMBL" id="CP098494">
    <property type="protein sequence ID" value="USA60046.1"/>
    <property type="molecule type" value="Genomic_DNA"/>
</dbReference>
<dbReference type="InterPro" id="IPR016181">
    <property type="entry name" value="Acyl_CoA_acyltransferase"/>
</dbReference>
<evidence type="ECO:0000313" key="1">
    <source>
        <dbReference type="EMBL" id="USA60046.1"/>
    </source>
</evidence>
<proteinExistence type="predicted"/>
<evidence type="ECO:0008006" key="3">
    <source>
        <dbReference type="Google" id="ProtNLM"/>
    </source>
</evidence>